<dbReference type="InterPro" id="IPR017441">
    <property type="entry name" value="Protein_kinase_ATP_BS"/>
</dbReference>
<keyword evidence="2 4" id="KW-0547">Nucleotide-binding</keyword>
<dbReference type="GO" id="GO:0005524">
    <property type="term" value="F:ATP binding"/>
    <property type="evidence" value="ECO:0007669"/>
    <property type="project" value="UniProtKB-UniRule"/>
</dbReference>
<dbReference type="InterPro" id="IPR008271">
    <property type="entry name" value="Ser/Thr_kinase_AS"/>
</dbReference>
<dbReference type="SUPFAM" id="SSF48371">
    <property type="entry name" value="ARM repeat"/>
    <property type="match status" value="1"/>
</dbReference>
<feature type="domain" description="Protein kinase" evidence="5">
    <location>
        <begin position="187"/>
        <end position="444"/>
    </location>
</feature>
<sequence length="1020" mass="117483">MNGEEFKPGFIVSSASLVDFPSATLDEFPSAPFKNPNNVNENGEISSPRKPRLLVKFTKNNIQVDHDNAKAVSTEKSSPVEIRQYNSIASLHINFQEIMEEVNKNNEKVEIVDDDDFFPIVRRDRRATEFQLFDDDVKKYNAEDIRIIKQSAKIKKEDSDSLERIHIATQIKLIRSHPHLLRDISDFEFIQEIGEGGFSKVWKANDLRTGKVVAVKELSTTTLKGKHLLSFIREINTLALTQSRFVIPFVGFTITPPYSLITEYMPHDTLFMHTNRSHRSSALSGTHLSIIALCIAHGMDYIGSKNVIHRDLKALNILIDSEGLPRIIDFGTARILNESSKLSKNLGTLSHMAPEILNTRNYDTKADVYAYGMLLYEMVESHNCFNRKTPTEITQFINNNVRPGFKTANKPMKELIRKCWAQKPKDRPTFKEIVKTFSKGKAYFPGADVSQVVEFAQMLKEEDRKEKLKPPPELPKPFCNIDEVISDLEYRLANKKAAHKPGQAKPRLSYVSETGRDLIFQKPNISTGQEPTIVTLDNSSILQTISEDALSDPTKPEFFEYLDSIKTKLQPENFPSLFKKVFNIIYEAKNMVAVKSILQFFLDIAKANHNFLNTYHECKLYTVLPYSKEEVRGVVFHLLLIFFEFRPNLLNPVYRRITIYYILNDTEASIALLGKFIENVSLSVDPYPIITFFISHAKAYINNPCGVHYIDIFHYMMKEYEQFKKANMPQLRPIFLSFIKSKRTDVSIQAIKAICSLFDDEFQHPYTYLNKILRYNDLSKYVVSLLLRVKVLPLSKTLFSNIVTRALLTPDTFPLVFKFVSTSKKHAEIAVNNLLWMKVVKPETIRSSFQLFLYLFTDLDFKEKMINSNEIYHFLFQVAHLPEIQYYDGLNSILKRIRMSNKFAKKLLETGFLRVFIGQFKINESLSTLTQFILTIDQFVQLTYSEDYIMCLPVFLTLLHERNDLTSGAIAVISAMSRHGKMAKQLATPDLIEYFNQLLDVPQMDSYAKYFLGNVENYIK</sequence>
<dbReference type="RefSeq" id="XP_068363664.1">
    <property type="nucleotide sequence ID" value="XM_068501203.1"/>
</dbReference>
<dbReference type="Gene3D" id="1.10.510.10">
    <property type="entry name" value="Transferase(Phosphotransferase) domain 1"/>
    <property type="match status" value="1"/>
</dbReference>
<dbReference type="Pfam" id="PF00069">
    <property type="entry name" value="Pkinase"/>
    <property type="match status" value="1"/>
</dbReference>
<reference evidence="6" key="1">
    <citation type="submission" date="2016-10" db="EMBL/GenBank/DDBJ databases">
        <authorList>
            <person name="Benchimol M."/>
            <person name="Almeida L.G."/>
            <person name="Vasconcelos A.T."/>
            <person name="Perreira-Neves A."/>
            <person name="Rosa I.A."/>
            <person name="Tasca T."/>
            <person name="Bogo M.R."/>
            <person name="de Souza W."/>
        </authorList>
    </citation>
    <scope>NUCLEOTIDE SEQUENCE [LARGE SCALE GENOMIC DNA]</scope>
    <source>
        <strain evidence="6">K</strain>
    </source>
</reference>
<keyword evidence="7" id="KW-1185">Reference proteome</keyword>
<keyword evidence="6" id="KW-0418">Kinase</keyword>
<dbReference type="InterPro" id="IPR000719">
    <property type="entry name" value="Prot_kinase_dom"/>
</dbReference>
<evidence type="ECO:0000313" key="6">
    <source>
        <dbReference type="EMBL" id="OHT10528.1"/>
    </source>
</evidence>
<keyword evidence="1" id="KW-0723">Serine/threonine-protein kinase</keyword>
<keyword evidence="3 4" id="KW-0067">ATP-binding</keyword>
<dbReference type="PRINTS" id="PR00109">
    <property type="entry name" value="TYRKINASE"/>
</dbReference>
<dbReference type="InterPro" id="IPR016024">
    <property type="entry name" value="ARM-type_fold"/>
</dbReference>
<evidence type="ECO:0000256" key="3">
    <source>
        <dbReference type="ARBA" id="ARBA00022840"/>
    </source>
</evidence>
<dbReference type="InterPro" id="IPR011009">
    <property type="entry name" value="Kinase-like_dom_sf"/>
</dbReference>
<dbReference type="Proteomes" id="UP000179807">
    <property type="component" value="Unassembled WGS sequence"/>
</dbReference>
<dbReference type="PANTHER" id="PTHR23257:SF958">
    <property type="entry name" value="SERINE_THREONINE-PROTEIN KINASE WNK4"/>
    <property type="match status" value="1"/>
</dbReference>
<dbReference type="AlphaFoldDB" id="A0A1J4KHX1"/>
<dbReference type="EMBL" id="MLAK01000608">
    <property type="protein sequence ID" value="OHT10528.1"/>
    <property type="molecule type" value="Genomic_DNA"/>
</dbReference>
<gene>
    <name evidence="6" type="ORF">TRFO_20112</name>
</gene>
<dbReference type="PROSITE" id="PS00107">
    <property type="entry name" value="PROTEIN_KINASE_ATP"/>
    <property type="match status" value="1"/>
</dbReference>
<organism evidence="6 7">
    <name type="scientific">Tritrichomonas foetus</name>
    <dbReference type="NCBI Taxonomy" id="1144522"/>
    <lineage>
        <taxon>Eukaryota</taxon>
        <taxon>Metamonada</taxon>
        <taxon>Parabasalia</taxon>
        <taxon>Tritrichomonadida</taxon>
        <taxon>Tritrichomonadidae</taxon>
        <taxon>Tritrichomonas</taxon>
    </lineage>
</organism>
<dbReference type="GeneID" id="94835907"/>
<name>A0A1J4KHX1_9EUKA</name>
<keyword evidence="6" id="KW-0808">Transferase</keyword>
<evidence type="ECO:0000313" key="7">
    <source>
        <dbReference type="Proteomes" id="UP000179807"/>
    </source>
</evidence>
<dbReference type="GO" id="GO:0005737">
    <property type="term" value="C:cytoplasm"/>
    <property type="evidence" value="ECO:0007669"/>
    <property type="project" value="TreeGrafter"/>
</dbReference>
<dbReference type="InterPro" id="IPR001245">
    <property type="entry name" value="Ser-Thr/Tyr_kinase_cat_dom"/>
</dbReference>
<dbReference type="VEuPathDB" id="TrichDB:TRFO_20112"/>
<feature type="binding site" evidence="4">
    <location>
        <position position="216"/>
    </location>
    <ligand>
        <name>ATP</name>
        <dbReference type="ChEBI" id="CHEBI:30616"/>
    </ligand>
</feature>
<dbReference type="SUPFAM" id="SSF56112">
    <property type="entry name" value="Protein kinase-like (PK-like)"/>
    <property type="match status" value="1"/>
</dbReference>
<dbReference type="GO" id="GO:0007165">
    <property type="term" value="P:signal transduction"/>
    <property type="evidence" value="ECO:0007669"/>
    <property type="project" value="TreeGrafter"/>
</dbReference>
<dbReference type="PANTHER" id="PTHR23257">
    <property type="entry name" value="SERINE-THREONINE PROTEIN KINASE"/>
    <property type="match status" value="1"/>
</dbReference>
<evidence type="ECO:0000259" key="5">
    <source>
        <dbReference type="PROSITE" id="PS50011"/>
    </source>
</evidence>
<dbReference type="SMART" id="SM00220">
    <property type="entry name" value="S_TKc"/>
    <property type="match status" value="1"/>
</dbReference>
<dbReference type="InterPro" id="IPR050167">
    <property type="entry name" value="Ser_Thr_protein_kinase"/>
</dbReference>
<protein>
    <submittedName>
        <fullName evidence="6">TKL family protein kinase</fullName>
    </submittedName>
</protein>
<proteinExistence type="predicted"/>
<comment type="caution">
    <text evidence="6">The sequence shown here is derived from an EMBL/GenBank/DDBJ whole genome shotgun (WGS) entry which is preliminary data.</text>
</comment>
<evidence type="ECO:0000256" key="2">
    <source>
        <dbReference type="ARBA" id="ARBA00022741"/>
    </source>
</evidence>
<accession>A0A1J4KHX1</accession>
<dbReference type="PROSITE" id="PS50011">
    <property type="entry name" value="PROTEIN_KINASE_DOM"/>
    <property type="match status" value="1"/>
</dbReference>
<evidence type="ECO:0000256" key="4">
    <source>
        <dbReference type="PROSITE-ProRule" id="PRU10141"/>
    </source>
</evidence>
<dbReference type="GO" id="GO:0004674">
    <property type="term" value="F:protein serine/threonine kinase activity"/>
    <property type="evidence" value="ECO:0007669"/>
    <property type="project" value="UniProtKB-KW"/>
</dbReference>
<dbReference type="PROSITE" id="PS00108">
    <property type="entry name" value="PROTEIN_KINASE_ST"/>
    <property type="match status" value="1"/>
</dbReference>
<evidence type="ECO:0000256" key="1">
    <source>
        <dbReference type="ARBA" id="ARBA00022527"/>
    </source>
</evidence>